<accession>A0A1F7U220</accession>
<dbReference type="PANTHER" id="PTHR11118">
    <property type="entry name" value="RNA-SPLICING LIGASE RTCB HOMOLOG"/>
    <property type="match status" value="1"/>
</dbReference>
<dbReference type="PROSITE" id="PS01288">
    <property type="entry name" value="UPF0027"/>
    <property type="match status" value="1"/>
</dbReference>
<keyword evidence="7 12" id="KW-0464">Manganese</keyword>
<dbReference type="Gene3D" id="3.90.1860.10">
    <property type="entry name" value="tRNA-splicing ligase RtcB"/>
    <property type="match status" value="1"/>
</dbReference>
<reference evidence="15 16" key="1">
    <citation type="journal article" date="2016" name="Nat. Commun.">
        <title>Thousands of microbial genomes shed light on interconnected biogeochemical processes in an aquifer system.</title>
        <authorList>
            <person name="Anantharaman K."/>
            <person name="Brown C.T."/>
            <person name="Hug L.A."/>
            <person name="Sharon I."/>
            <person name="Castelle C.J."/>
            <person name="Probst A.J."/>
            <person name="Thomas B.C."/>
            <person name="Singh A."/>
            <person name="Wilkins M.J."/>
            <person name="Karaoz U."/>
            <person name="Brodie E.L."/>
            <person name="Williams K.H."/>
            <person name="Hubbard S.S."/>
            <person name="Banfield J.F."/>
        </authorList>
    </citation>
    <scope>NUCLEOTIDE SEQUENCE [LARGE SCALE GENOMIC DNA]</scope>
</reference>
<feature type="binding site" evidence="11">
    <location>
        <begin position="205"/>
        <end position="209"/>
    </location>
    <ligand>
        <name>GMP</name>
        <dbReference type="ChEBI" id="CHEBI:58115"/>
    </ligand>
</feature>
<comment type="caution">
    <text evidence="15">The sequence shown here is derived from an EMBL/GenBank/DDBJ whole genome shotgun (WGS) entry which is preliminary data.</text>
</comment>
<feature type="binding site" evidence="11">
    <location>
        <begin position="333"/>
        <end position="334"/>
    </location>
    <ligand>
        <name>GMP</name>
        <dbReference type="ChEBI" id="CHEBI:58115"/>
    </ligand>
</feature>
<evidence type="ECO:0000256" key="12">
    <source>
        <dbReference type="PIRSR" id="PIRSR601233-3"/>
    </source>
</evidence>
<comment type="similarity">
    <text evidence="1 13">Belongs to the RtcB family.</text>
</comment>
<dbReference type="GO" id="GO:0046872">
    <property type="term" value="F:metal ion binding"/>
    <property type="evidence" value="ECO:0007669"/>
    <property type="project" value="UniProtKB-UniRule"/>
</dbReference>
<comment type="catalytic activity">
    <reaction evidence="9">
        <text>a 3'-end 2',3'-cyclophospho-ribonucleotide-RNA + a 5'-end dephospho-ribonucleoside-RNA + GTP + H2O = a ribonucleotidyl-ribonucleotide-RNA + GMP + diphosphate + H(+)</text>
        <dbReference type="Rhea" id="RHEA:68080"/>
        <dbReference type="Rhea" id="RHEA-COMP:10464"/>
        <dbReference type="Rhea" id="RHEA-COMP:13936"/>
        <dbReference type="Rhea" id="RHEA-COMP:17355"/>
        <dbReference type="ChEBI" id="CHEBI:15377"/>
        <dbReference type="ChEBI" id="CHEBI:15378"/>
        <dbReference type="ChEBI" id="CHEBI:33019"/>
        <dbReference type="ChEBI" id="CHEBI:37565"/>
        <dbReference type="ChEBI" id="CHEBI:58115"/>
        <dbReference type="ChEBI" id="CHEBI:83064"/>
        <dbReference type="ChEBI" id="CHEBI:138284"/>
        <dbReference type="ChEBI" id="CHEBI:173118"/>
        <dbReference type="EC" id="6.5.1.8"/>
    </reaction>
</comment>
<feature type="binding site" evidence="11">
    <location>
        <position position="389"/>
    </location>
    <ligand>
        <name>GMP</name>
        <dbReference type="ChEBI" id="CHEBI:58115"/>
    </ligand>
</feature>
<dbReference type="GO" id="GO:0003972">
    <property type="term" value="F:RNA ligase (ATP) activity"/>
    <property type="evidence" value="ECO:0007669"/>
    <property type="project" value="TreeGrafter"/>
</dbReference>
<organism evidence="15 16">
    <name type="scientific">Candidatus Uhrbacteria bacterium RIFCSPHIGHO2_02_FULL_57_19</name>
    <dbReference type="NCBI Taxonomy" id="1802391"/>
    <lineage>
        <taxon>Bacteria</taxon>
        <taxon>Candidatus Uhriibacteriota</taxon>
    </lineage>
</organism>
<proteinExistence type="inferred from homology"/>
<keyword evidence="3 12" id="KW-0479">Metal-binding</keyword>
<comment type="subunit">
    <text evidence="13">Monomer.</text>
</comment>
<dbReference type="AlphaFoldDB" id="A0A1F7U220"/>
<evidence type="ECO:0000256" key="4">
    <source>
        <dbReference type="ARBA" id="ARBA00022741"/>
    </source>
</evidence>
<feature type="binding site" evidence="12">
    <location>
        <position position="237"/>
    </location>
    <ligand>
        <name>Mn(2+)</name>
        <dbReference type="ChEBI" id="CHEBI:29035"/>
        <label>2</label>
    </ligand>
</feature>
<feature type="region of interest" description="Disordered" evidence="14">
    <location>
        <begin position="161"/>
        <end position="189"/>
    </location>
</feature>
<evidence type="ECO:0000256" key="3">
    <source>
        <dbReference type="ARBA" id="ARBA00022723"/>
    </source>
</evidence>
<dbReference type="Pfam" id="PF01139">
    <property type="entry name" value="RtcB"/>
    <property type="match status" value="1"/>
</dbReference>
<evidence type="ECO:0000256" key="7">
    <source>
        <dbReference type="ARBA" id="ARBA00023211"/>
    </source>
</evidence>
<keyword evidence="6 11" id="KW-0342">GTP-binding</keyword>
<dbReference type="EC" id="6.5.1.-" evidence="13"/>
<dbReference type="PANTHER" id="PTHR11118:SF1">
    <property type="entry name" value="RNA-SPLICING LIGASE RTCB HOMOLOG"/>
    <property type="match status" value="1"/>
</dbReference>
<keyword evidence="5" id="KW-0692">RNA repair</keyword>
<dbReference type="Proteomes" id="UP000176303">
    <property type="component" value="Unassembled WGS sequence"/>
</dbReference>
<comment type="catalytic activity">
    <reaction evidence="8">
        <text>a 3'-end 3'-phospho-ribonucleotide-RNA + a 5'-end dephospho-ribonucleoside-RNA + GTP = a ribonucleotidyl-ribonucleotide-RNA + GMP + diphosphate</text>
        <dbReference type="Rhea" id="RHEA:68076"/>
        <dbReference type="Rhea" id="RHEA-COMP:10463"/>
        <dbReference type="Rhea" id="RHEA-COMP:13936"/>
        <dbReference type="Rhea" id="RHEA-COMP:17355"/>
        <dbReference type="ChEBI" id="CHEBI:33019"/>
        <dbReference type="ChEBI" id="CHEBI:37565"/>
        <dbReference type="ChEBI" id="CHEBI:58115"/>
        <dbReference type="ChEBI" id="CHEBI:83062"/>
        <dbReference type="ChEBI" id="CHEBI:138284"/>
        <dbReference type="ChEBI" id="CHEBI:173118"/>
        <dbReference type="EC" id="6.5.1.8"/>
    </reaction>
</comment>
<gene>
    <name evidence="13" type="primary">rtcB</name>
    <name evidence="15" type="ORF">A3D72_01530</name>
</gene>
<dbReference type="InterPro" id="IPR036025">
    <property type="entry name" value="RtcB-like_sf"/>
</dbReference>
<evidence type="ECO:0000313" key="15">
    <source>
        <dbReference type="EMBL" id="OGL72333.1"/>
    </source>
</evidence>
<keyword evidence="2 13" id="KW-0436">Ligase</keyword>
<evidence type="ECO:0000256" key="2">
    <source>
        <dbReference type="ARBA" id="ARBA00022598"/>
    </source>
</evidence>
<dbReference type="GO" id="GO:0170057">
    <property type="term" value="F:RNA ligase (GTP) activity"/>
    <property type="evidence" value="ECO:0007669"/>
    <property type="project" value="UniProtKB-EC"/>
</dbReference>
<dbReference type="InterPro" id="IPR001233">
    <property type="entry name" value="RtcB"/>
</dbReference>
<dbReference type="EMBL" id="MGDZ01000067">
    <property type="protein sequence ID" value="OGL72333.1"/>
    <property type="molecule type" value="Genomic_DNA"/>
</dbReference>
<dbReference type="GO" id="GO:0005525">
    <property type="term" value="F:GTP binding"/>
    <property type="evidence" value="ECO:0007669"/>
    <property type="project" value="UniProtKB-KW"/>
</dbReference>
<evidence type="ECO:0000256" key="1">
    <source>
        <dbReference type="ARBA" id="ARBA00008071"/>
    </source>
</evidence>
<comment type="cofactor">
    <cofactor evidence="12 13">
        <name>Mn(2+)</name>
        <dbReference type="ChEBI" id="CHEBI:29035"/>
    </cofactor>
    <text evidence="12 13">Binds 2 manganese ions per subunit.</text>
</comment>
<protein>
    <recommendedName>
        <fullName evidence="13">tRNA-splicing ligase RtcB</fullName>
        <ecNumber evidence="13">6.5.1.-</ecNumber>
    </recommendedName>
</protein>
<keyword evidence="4 11" id="KW-0547">Nucleotide-binding</keyword>
<evidence type="ECO:0000256" key="11">
    <source>
        <dbReference type="PIRSR" id="PIRSR601233-2"/>
    </source>
</evidence>
<feature type="binding site" evidence="12">
    <location>
        <position position="98"/>
    </location>
    <ligand>
        <name>Mn(2+)</name>
        <dbReference type="ChEBI" id="CHEBI:29035"/>
        <label>1</label>
    </ligand>
</feature>
<feature type="binding site" evidence="12">
    <location>
        <position position="206"/>
    </location>
    <ligand>
        <name>Mn(2+)</name>
        <dbReference type="ChEBI" id="CHEBI:29035"/>
        <label>1</label>
    </ligand>
</feature>
<evidence type="ECO:0000256" key="6">
    <source>
        <dbReference type="ARBA" id="ARBA00023134"/>
    </source>
</evidence>
<feature type="binding site" evidence="11">
    <location>
        <begin position="382"/>
        <end position="385"/>
    </location>
    <ligand>
        <name>GMP</name>
        <dbReference type="ChEBI" id="CHEBI:58115"/>
    </ligand>
</feature>
<feature type="active site" description="GMP-histidine intermediate" evidence="10">
    <location>
        <position position="408"/>
    </location>
</feature>
<dbReference type="GO" id="GO:0042245">
    <property type="term" value="P:RNA repair"/>
    <property type="evidence" value="ECO:0007669"/>
    <property type="project" value="UniProtKB-KW"/>
</dbReference>
<feature type="binding site" evidence="12">
    <location>
        <position position="333"/>
    </location>
    <ligand>
        <name>Mn(2+)</name>
        <dbReference type="ChEBI" id="CHEBI:29035"/>
        <label>2</label>
    </ligand>
</feature>
<evidence type="ECO:0000256" key="13">
    <source>
        <dbReference type="RuleBase" id="RU371113"/>
    </source>
</evidence>
<evidence type="ECO:0000313" key="16">
    <source>
        <dbReference type="Proteomes" id="UP000176303"/>
    </source>
</evidence>
<evidence type="ECO:0000256" key="10">
    <source>
        <dbReference type="PIRSR" id="PIRSR601233-1"/>
    </source>
</evidence>
<evidence type="ECO:0000256" key="14">
    <source>
        <dbReference type="SAM" id="MobiDB-lite"/>
    </source>
</evidence>
<dbReference type="GO" id="GO:0006396">
    <property type="term" value="P:RNA processing"/>
    <property type="evidence" value="ECO:0007669"/>
    <property type="project" value="InterPro"/>
</dbReference>
<feature type="binding site" evidence="11">
    <location>
        <begin position="408"/>
        <end position="411"/>
    </location>
    <ligand>
        <name>GMP</name>
        <dbReference type="ChEBI" id="CHEBI:58115"/>
    </ligand>
</feature>
<name>A0A1F7U220_9BACT</name>
<sequence length="486" mass="52341">MPLPASIRKISDEIWEIPRSHRADMRVPARIYADEVLLKEIENDRSIEQLINVATLPGIQKYALAMPDMHEGYGFPIGGVAAFSAEDGIISPGGVGYDINCGVRLLRSSLVEGDVRLHLPALANQIFRDVPSGVGRGGRTKLSVSEMDQVLLRGAQLMVERGSGSQNDLDHSEESSSMPGADPSAVSDHAKKRGLDQLGTLGSGNHFLEIQVIDEIFDSAAASSFGLKQGCLAVAIHCGSRGIGHQIATDYIRLMIPKLAGWGIALPDRELACAPIGSPEGQKYYSAMAAAANFAWCNRHMIMEAVRAAWRRILEPALKNADLTLPLVYDVAHNVAKRETHVIDGRSVEVVMHRKGATRAFGPGRPEIPDAYRQIGQPVLIPGTMGTASYVLAGTEQGMEQAFGTSCHGAGRRMSRAAAKRTVSGPELRQKLESQGIVIRCDSARGLAEEAPEAYKDVDRVVRIVDRAGLARKVARLKPIAVIKGG</sequence>
<evidence type="ECO:0000256" key="9">
    <source>
        <dbReference type="ARBA" id="ARBA00049514"/>
    </source>
</evidence>
<evidence type="ECO:0000256" key="5">
    <source>
        <dbReference type="ARBA" id="ARBA00022800"/>
    </source>
</evidence>
<feature type="binding site" evidence="11">
    <location>
        <position position="484"/>
    </location>
    <ligand>
        <name>GMP</name>
        <dbReference type="ChEBI" id="CHEBI:58115"/>
    </ligand>
</feature>
<evidence type="ECO:0000256" key="8">
    <source>
        <dbReference type="ARBA" id="ARBA00047746"/>
    </source>
</evidence>
<dbReference type="STRING" id="1802391.A3D72_01530"/>
<dbReference type="SUPFAM" id="SSF103365">
    <property type="entry name" value="Hypothetical protein PH1602"/>
    <property type="match status" value="1"/>
</dbReference>
<dbReference type="FunFam" id="3.90.1860.10:FF:000001">
    <property type="entry name" value="tRNA-splicing ligase RtcB homolog"/>
    <property type="match status" value="1"/>
</dbReference>